<sequence>MILSHQLTPDEKEKVRQLKKKINSSISADERKDYETQLISLMERIFIRYKLQRRNEL</sequence>
<accession>A0A1G9XK83</accession>
<evidence type="ECO:0000313" key="2">
    <source>
        <dbReference type="Proteomes" id="UP000199544"/>
    </source>
</evidence>
<dbReference type="Proteomes" id="UP000199544">
    <property type="component" value="Unassembled WGS sequence"/>
</dbReference>
<dbReference type="EMBL" id="FNHW01000001">
    <property type="protein sequence ID" value="SDM97242.1"/>
    <property type="molecule type" value="Genomic_DNA"/>
</dbReference>
<dbReference type="AlphaFoldDB" id="A0A1G9XK83"/>
<keyword evidence="2" id="KW-1185">Reference proteome</keyword>
<evidence type="ECO:0000313" key="1">
    <source>
        <dbReference type="EMBL" id="SDM97242.1"/>
    </source>
</evidence>
<dbReference type="RefSeq" id="WP_170834341.1">
    <property type="nucleotide sequence ID" value="NZ_FNHW01000001.1"/>
</dbReference>
<gene>
    <name evidence="1" type="ORF">SAMN04488137_2856</name>
</gene>
<proteinExistence type="predicted"/>
<protein>
    <submittedName>
        <fullName evidence="1">Uncharacterized protein</fullName>
    </submittedName>
</protein>
<name>A0A1G9XK83_9BACL</name>
<organism evidence="1 2">
    <name type="scientific">Fictibacillus solisalsi</name>
    <dbReference type="NCBI Taxonomy" id="459525"/>
    <lineage>
        <taxon>Bacteria</taxon>
        <taxon>Bacillati</taxon>
        <taxon>Bacillota</taxon>
        <taxon>Bacilli</taxon>
        <taxon>Bacillales</taxon>
        <taxon>Fictibacillaceae</taxon>
        <taxon>Fictibacillus</taxon>
    </lineage>
</organism>
<reference evidence="2" key="1">
    <citation type="submission" date="2016-10" db="EMBL/GenBank/DDBJ databases">
        <authorList>
            <person name="Varghese N."/>
            <person name="Submissions S."/>
        </authorList>
    </citation>
    <scope>NUCLEOTIDE SEQUENCE [LARGE SCALE GENOMIC DNA]</scope>
    <source>
        <strain evidence="2">CGMCC 1.6854</strain>
    </source>
</reference>